<dbReference type="PANTHER" id="PTHR47577">
    <property type="entry name" value="THAP DOMAIN-CONTAINING PROTEIN 6"/>
    <property type="match status" value="1"/>
</dbReference>
<evidence type="ECO:0000259" key="1">
    <source>
        <dbReference type="Pfam" id="PF21788"/>
    </source>
</evidence>
<sequence>MGLNFANKISASHVDWRKNIMKVRLAAETLSSSTADALEALNCLNVSEFKNVEETIKFIRTIDRLFDFLNTRSPFGKGFKKPLYQNNVEKQKGIILPLIKYLLKLTDVKGIPISSTPRKTFVIG</sequence>
<proteinExistence type="predicted"/>
<dbReference type="Pfam" id="PF21788">
    <property type="entry name" value="TNP-like_GBD"/>
    <property type="match status" value="1"/>
</dbReference>
<dbReference type="AlphaFoldDB" id="A0AAV0XMI9"/>
<name>A0AAV0XMI9_9HEMI</name>
<dbReference type="PANTHER" id="PTHR47577:SF2">
    <property type="entry name" value="THAP DOMAIN CONTAINING 9"/>
    <property type="match status" value="1"/>
</dbReference>
<dbReference type="EMBL" id="CARXXK010000005">
    <property type="protein sequence ID" value="CAI6368667.1"/>
    <property type="molecule type" value="Genomic_DNA"/>
</dbReference>
<reference evidence="2 3" key="1">
    <citation type="submission" date="2023-01" db="EMBL/GenBank/DDBJ databases">
        <authorList>
            <person name="Whitehead M."/>
        </authorList>
    </citation>
    <scope>NUCLEOTIDE SEQUENCE [LARGE SCALE GENOMIC DNA]</scope>
</reference>
<protein>
    <recommendedName>
        <fullName evidence="1">Transposable element P transposase-like GTP-binding insertion domain-containing protein</fullName>
    </recommendedName>
</protein>
<keyword evidence="3" id="KW-1185">Reference proteome</keyword>
<feature type="domain" description="Transposable element P transposase-like GTP-binding insertion" evidence="1">
    <location>
        <begin position="3"/>
        <end position="82"/>
    </location>
</feature>
<gene>
    <name evidence="2" type="ORF">MEUPH1_LOCUS22999</name>
</gene>
<organism evidence="2 3">
    <name type="scientific">Macrosiphum euphorbiae</name>
    <name type="common">potato aphid</name>
    <dbReference type="NCBI Taxonomy" id="13131"/>
    <lineage>
        <taxon>Eukaryota</taxon>
        <taxon>Metazoa</taxon>
        <taxon>Ecdysozoa</taxon>
        <taxon>Arthropoda</taxon>
        <taxon>Hexapoda</taxon>
        <taxon>Insecta</taxon>
        <taxon>Pterygota</taxon>
        <taxon>Neoptera</taxon>
        <taxon>Paraneoptera</taxon>
        <taxon>Hemiptera</taxon>
        <taxon>Sternorrhyncha</taxon>
        <taxon>Aphidomorpha</taxon>
        <taxon>Aphidoidea</taxon>
        <taxon>Aphididae</taxon>
        <taxon>Macrosiphini</taxon>
        <taxon>Macrosiphum</taxon>
    </lineage>
</organism>
<dbReference type="Proteomes" id="UP001160148">
    <property type="component" value="Unassembled WGS sequence"/>
</dbReference>
<evidence type="ECO:0000313" key="2">
    <source>
        <dbReference type="EMBL" id="CAI6368667.1"/>
    </source>
</evidence>
<evidence type="ECO:0000313" key="3">
    <source>
        <dbReference type="Proteomes" id="UP001160148"/>
    </source>
</evidence>
<comment type="caution">
    <text evidence="2">The sequence shown here is derived from an EMBL/GenBank/DDBJ whole genome shotgun (WGS) entry which is preliminary data.</text>
</comment>
<dbReference type="InterPro" id="IPR048366">
    <property type="entry name" value="TNP-like_GBD"/>
</dbReference>
<accession>A0AAV0XMI9</accession>